<dbReference type="AlphaFoldDB" id="A0A450XZQ8"/>
<dbReference type="SUPFAM" id="SSF48208">
    <property type="entry name" value="Six-hairpin glycosidases"/>
    <property type="match status" value="1"/>
</dbReference>
<dbReference type="GO" id="GO:0005975">
    <property type="term" value="P:carbohydrate metabolic process"/>
    <property type="evidence" value="ECO:0007669"/>
    <property type="project" value="InterPro"/>
</dbReference>
<dbReference type="EMBL" id="CAADFM010000308">
    <property type="protein sequence ID" value="VFK21566.1"/>
    <property type="molecule type" value="Genomic_DNA"/>
</dbReference>
<keyword evidence="1" id="KW-0732">Signal</keyword>
<proteinExistence type="predicted"/>
<dbReference type="Gene3D" id="1.50.10.10">
    <property type="match status" value="1"/>
</dbReference>
<dbReference type="InterPro" id="IPR008928">
    <property type="entry name" value="6-hairpin_glycosidase_sf"/>
</dbReference>
<dbReference type="EMBL" id="CAADFP010000296">
    <property type="protein sequence ID" value="VFK34755.1"/>
    <property type="molecule type" value="Genomic_DNA"/>
</dbReference>
<name>A0A450XZQ8_9GAMM</name>
<protein>
    <submittedName>
        <fullName evidence="3">Uncharacterized protein</fullName>
    </submittedName>
</protein>
<accession>A0A450XZQ8</accession>
<reference evidence="3" key="1">
    <citation type="submission" date="2019-02" db="EMBL/GenBank/DDBJ databases">
        <authorList>
            <person name="Gruber-Vodicka R. H."/>
            <person name="Seah K. B. B."/>
        </authorList>
    </citation>
    <scope>NUCLEOTIDE SEQUENCE</scope>
    <source>
        <strain evidence="2">BECK_S312</strain>
        <strain evidence="3">BECK_S426</strain>
    </source>
</reference>
<organism evidence="3">
    <name type="scientific">Candidatus Kentrum sp. LPFa</name>
    <dbReference type="NCBI Taxonomy" id="2126335"/>
    <lineage>
        <taxon>Bacteria</taxon>
        <taxon>Pseudomonadati</taxon>
        <taxon>Pseudomonadota</taxon>
        <taxon>Gammaproteobacteria</taxon>
        <taxon>Candidatus Kentrum</taxon>
    </lineage>
</organism>
<feature type="chain" id="PRO_5036113528" evidence="1">
    <location>
        <begin position="25"/>
        <end position="136"/>
    </location>
</feature>
<gene>
    <name evidence="2" type="ORF">BECKLPF1236A_GA0070988_103085</name>
    <name evidence="3" type="ORF">BECKLPF1236C_GA0070990_102965</name>
</gene>
<feature type="signal peptide" evidence="1">
    <location>
        <begin position="1"/>
        <end position="24"/>
    </location>
</feature>
<evidence type="ECO:0000256" key="1">
    <source>
        <dbReference type="SAM" id="SignalP"/>
    </source>
</evidence>
<evidence type="ECO:0000313" key="2">
    <source>
        <dbReference type="EMBL" id="VFK21566.1"/>
    </source>
</evidence>
<dbReference type="InterPro" id="IPR012341">
    <property type="entry name" value="6hp_glycosidase-like_sf"/>
</dbReference>
<sequence length="136" mass="16060">MMNKWFINIGAACVILLYSSLGNAESQENYTHFPNTDLWIKHFQEDILPYWTVKDALGTPVGNFPTFRDMSGKLVDKEIEIENRKIRTTDRYVRTIARQVYVYLIGYTLTGEQSLLTYAQNGLEWINRHYLKYYFT</sequence>
<evidence type="ECO:0000313" key="3">
    <source>
        <dbReference type="EMBL" id="VFK34755.1"/>
    </source>
</evidence>